<evidence type="ECO:0000256" key="1">
    <source>
        <dbReference type="ARBA" id="ARBA00004651"/>
    </source>
</evidence>
<evidence type="ECO:0000256" key="4">
    <source>
        <dbReference type="ARBA" id="ARBA00022989"/>
    </source>
</evidence>
<keyword evidence="5 8" id="KW-0472">Membrane</keyword>
<evidence type="ECO:0000256" key="3">
    <source>
        <dbReference type="ARBA" id="ARBA00022692"/>
    </source>
</evidence>
<evidence type="ECO:0000313" key="12">
    <source>
        <dbReference type="Proteomes" id="UP000027135"/>
    </source>
</evidence>
<keyword evidence="12" id="KW-1185">Reference proteome</keyword>
<evidence type="ECO:0000256" key="2">
    <source>
        <dbReference type="ARBA" id="ARBA00022475"/>
    </source>
</evidence>
<dbReference type="FunCoup" id="A0A067REB1">
    <property type="interactions" value="65"/>
</dbReference>
<dbReference type="SUPFAM" id="SSF53850">
    <property type="entry name" value="Periplasmic binding protein-like II"/>
    <property type="match status" value="1"/>
</dbReference>
<keyword evidence="4 8" id="KW-1133">Transmembrane helix</keyword>
<dbReference type="PANTHER" id="PTHR42643">
    <property type="entry name" value="IONOTROPIC RECEPTOR 20A-RELATED"/>
    <property type="match status" value="1"/>
</dbReference>
<evidence type="ECO:0000256" key="7">
    <source>
        <dbReference type="ARBA" id="ARBA00023180"/>
    </source>
</evidence>
<dbReference type="eggNOG" id="KOG1052">
    <property type="taxonomic scope" value="Eukaryota"/>
</dbReference>
<accession>A0A067REB1</accession>
<evidence type="ECO:0000259" key="10">
    <source>
        <dbReference type="Pfam" id="PF24061"/>
    </source>
</evidence>
<dbReference type="GO" id="GO:0005886">
    <property type="term" value="C:plasma membrane"/>
    <property type="evidence" value="ECO:0007669"/>
    <property type="project" value="UniProtKB-SubCell"/>
</dbReference>
<dbReference type="EMBL" id="KK852749">
    <property type="protein sequence ID" value="KDR17223.1"/>
    <property type="molecule type" value="Genomic_DNA"/>
</dbReference>
<name>A0A067REB1_ZOONE</name>
<sequence length="667" mass="76132">MHQRLLTFIVLQMATLIRNELLTSEQRYIALCLRSVIRRNFTPGQSLIVSFPKSGCQGSQTSPKCDSSQLVNFVLENTHQDVLWPLQVFQTEFLNLEMSDEQLRIHHNYVIFTWPEEFDVIGTLVTQLEKLQSVVSWNPRAKFFIVVTENYISPANILALNICETMWNINRIVNVVVMVPDPDYPRLGARIHILNLYTWFPYEAKSCAKLTNVVLMDQCLPDGDGQLSNNALLFPNKIPNNLQGCPIRVSTSELIPYVISTNTYVDSDGSTVYNYRGLEIEYLLLLTEAANLTVVYLPLAEGDVKDTHLQQLVEVSMGISDVAIGHFPLNSILIPFADPTITIVFDDLRWYVPCPKPVPRVEKVMGLYTLPVWFCIALVFILTALTFWLSANAPNITLVTESSTYRDMLQCICVVWCVSLGTPVPKMPRSPKLRALFTLLLCYCFVMGIVAQAFFVSFLINPGYHNDINNFDELVESGLVYGKEDSLEFFLRLADYHEQEMFRSHVDCSDRHKCLERLFVEGDITMLSPIIDVVYVLSHMGMAKIKKVLCTLNDNVFPLDISIYLTKGHPLLDLFNVAIRRCTESGLVVKYWSDLIFYTNLQNVDRFKERGCEVCSDMYFVFTLSHLKVSFFVLVFGLVVGFIVFVAELVYRCRSESHRLSTSKYGH</sequence>
<dbReference type="Gene3D" id="1.10.287.70">
    <property type="match status" value="1"/>
</dbReference>
<dbReference type="PANTHER" id="PTHR42643:SF30">
    <property type="entry name" value="IONOTROPIC RECEPTOR 40A-RELATED"/>
    <property type="match status" value="1"/>
</dbReference>
<feature type="transmembrane region" description="Helical" evidence="8">
    <location>
        <begin position="629"/>
        <end position="651"/>
    </location>
</feature>
<comment type="subcellular location">
    <subcellularLocation>
        <location evidence="1">Cell membrane</location>
        <topology evidence="1">Multi-pass membrane protein</topology>
    </subcellularLocation>
</comment>
<dbReference type="InParanoid" id="A0A067REB1"/>
<organism evidence="11 12">
    <name type="scientific">Zootermopsis nevadensis</name>
    <name type="common">Dampwood termite</name>
    <dbReference type="NCBI Taxonomy" id="136037"/>
    <lineage>
        <taxon>Eukaryota</taxon>
        <taxon>Metazoa</taxon>
        <taxon>Ecdysozoa</taxon>
        <taxon>Arthropoda</taxon>
        <taxon>Hexapoda</taxon>
        <taxon>Insecta</taxon>
        <taxon>Pterygota</taxon>
        <taxon>Neoptera</taxon>
        <taxon>Polyneoptera</taxon>
        <taxon>Dictyoptera</taxon>
        <taxon>Blattodea</taxon>
        <taxon>Blattoidea</taxon>
        <taxon>Termitoidae</taxon>
        <taxon>Termopsidae</taxon>
        <taxon>Zootermopsis</taxon>
    </lineage>
</organism>
<keyword evidence="6" id="KW-0675">Receptor</keyword>
<evidence type="ECO:0000256" key="9">
    <source>
        <dbReference type="SAM" id="SignalP"/>
    </source>
</evidence>
<dbReference type="AlphaFoldDB" id="A0A067REB1"/>
<evidence type="ECO:0000256" key="5">
    <source>
        <dbReference type="ARBA" id="ARBA00023136"/>
    </source>
</evidence>
<proteinExistence type="predicted"/>
<evidence type="ECO:0000256" key="6">
    <source>
        <dbReference type="ARBA" id="ARBA00023170"/>
    </source>
</evidence>
<feature type="chain" id="PRO_5001645042" description="Putative ionotropic receptor ligand binding domain-containing protein" evidence="9">
    <location>
        <begin position="20"/>
        <end position="667"/>
    </location>
</feature>
<evidence type="ECO:0000256" key="8">
    <source>
        <dbReference type="SAM" id="Phobius"/>
    </source>
</evidence>
<protein>
    <recommendedName>
        <fullName evidence="10">Putative ionotropic receptor ligand binding domain-containing protein</fullName>
    </recommendedName>
</protein>
<feature type="transmembrane region" description="Helical" evidence="8">
    <location>
        <begin position="436"/>
        <end position="460"/>
    </location>
</feature>
<reference evidence="11 12" key="1">
    <citation type="journal article" date="2014" name="Nat. Commun.">
        <title>Molecular traces of alternative social organization in a termite genome.</title>
        <authorList>
            <person name="Terrapon N."/>
            <person name="Li C."/>
            <person name="Robertson H.M."/>
            <person name="Ji L."/>
            <person name="Meng X."/>
            <person name="Booth W."/>
            <person name="Chen Z."/>
            <person name="Childers C.P."/>
            <person name="Glastad K.M."/>
            <person name="Gokhale K."/>
            <person name="Gowin J."/>
            <person name="Gronenberg W."/>
            <person name="Hermansen R.A."/>
            <person name="Hu H."/>
            <person name="Hunt B.G."/>
            <person name="Huylmans A.K."/>
            <person name="Khalil S.M."/>
            <person name="Mitchell R.D."/>
            <person name="Munoz-Torres M.C."/>
            <person name="Mustard J.A."/>
            <person name="Pan H."/>
            <person name="Reese J.T."/>
            <person name="Scharf M.E."/>
            <person name="Sun F."/>
            <person name="Vogel H."/>
            <person name="Xiao J."/>
            <person name="Yang W."/>
            <person name="Yang Z."/>
            <person name="Yang Z."/>
            <person name="Zhou J."/>
            <person name="Zhu J."/>
            <person name="Brent C.S."/>
            <person name="Elsik C.G."/>
            <person name="Goodisman M.A."/>
            <person name="Liberles D.A."/>
            <person name="Roe R.M."/>
            <person name="Vargo E.L."/>
            <person name="Vilcinskas A."/>
            <person name="Wang J."/>
            <person name="Bornberg-Bauer E."/>
            <person name="Korb J."/>
            <person name="Zhang G."/>
            <person name="Liebig J."/>
        </authorList>
    </citation>
    <scope>NUCLEOTIDE SEQUENCE [LARGE SCALE GENOMIC DNA]</scope>
    <source>
        <tissue evidence="11">Whole organism</tissue>
    </source>
</reference>
<keyword evidence="7" id="KW-0325">Glycoprotein</keyword>
<dbReference type="InterPro" id="IPR052192">
    <property type="entry name" value="Insect_Ionotropic_Sensory_Rcpt"/>
</dbReference>
<dbReference type="Pfam" id="PF24061">
    <property type="entry name" value="LBD_receptor"/>
    <property type="match status" value="1"/>
</dbReference>
<dbReference type="Proteomes" id="UP000027135">
    <property type="component" value="Unassembled WGS sequence"/>
</dbReference>
<feature type="transmembrane region" description="Helical" evidence="8">
    <location>
        <begin position="370"/>
        <end position="391"/>
    </location>
</feature>
<evidence type="ECO:0000313" key="11">
    <source>
        <dbReference type="EMBL" id="KDR17223.1"/>
    </source>
</evidence>
<keyword evidence="3 8" id="KW-0812">Transmembrane</keyword>
<dbReference type="InterPro" id="IPR056198">
    <property type="entry name" value="LBD_receptor"/>
</dbReference>
<feature type="signal peptide" evidence="9">
    <location>
        <begin position="1"/>
        <end position="19"/>
    </location>
</feature>
<feature type="domain" description="Putative ionotropic receptor ligand binding" evidence="10">
    <location>
        <begin position="140"/>
        <end position="238"/>
    </location>
</feature>
<keyword evidence="9" id="KW-0732">Signal</keyword>
<gene>
    <name evidence="11" type="ORF">L798_08950</name>
</gene>
<keyword evidence="2" id="KW-1003">Cell membrane</keyword>